<dbReference type="InterPro" id="IPR005114">
    <property type="entry name" value="Helicase_assoc"/>
</dbReference>
<dbReference type="Gene3D" id="6.10.140.530">
    <property type="match status" value="2"/>
</dbReference>
<dbReference type="EMBL" id="HBNS01041995">
    <property type="protein sequence ID" value="CAE4640867.1"/>
    <property type="molecule type" value="Transcribed_RNA"/>
</dbReference>
<protein>
    <recommendedName>
        <fullName evidence="1">Helicase-associated domain-containing protein</fullName>
    </recommendedName>
</protein>
<gene>
    <name evidence="2" type="ORF">DBRI00130_LOCUS32670</name>
</gene>
<feature type="domain" description="Helicase-associated" evidence="1">
    <location>
        <begin position="54"/>
        <end position="103"/>
    </location>
</feature>
<organism evidence="2">
    <name type="scientific">Ditylum brightwellii</name>
    <dbReference type="NCBI Taxonomy" id="49249"/>
    <lineage>
        <taxon>Eukaryota</taxon>
        <taxon>Sar</taxon>
        <taxon>Stramenopiles</taxon>
        <taxon>Ochrophyta</taxon>
        <taxon>Bacillariophyta</taxon>
        <taxon>Mediophyceae</taxon>
        <taxon>Lithodesmiophycidae</taxon>
        <taxon>Lithodesmiales</taxon>
        <taxon>Lithodesmiaceae</taxon>
        <taxon>Ditylum</taxon>
    </lineage>
</organism>
<name>A0A7S4SC08_9STRA</name>
<evidence type="ECO:0000259" key="1">
    <source>
        <dbReference type="Pfam" id="PF03457"/>
    </source>
</evidence>
<feature type="domain" description="Helicase-associated" evidence="1">
    <location>
        <begin position="11"/>
        <end position="50"/>
    </location>
</feature>
<reference evidence="2" key="1">
    <citation type="submission" date="2021-01" db="EMBL/GenBank/DDBJ databases">
        <authorList>
            <person name="Corre E."/>
            <person name="Pelletier E."/>
            <person name="Niang G."/>
            <person name="Scheremetjew M."/>
            <person name="Finn R."/>
            <person name="Kale V."/>
            <person name="Holt S."/>
            <person name="Cochrane G."/>
            <person name="Meng A."/>
            <person name="Brown T."/>
            <person name="Cohen L."/>
        </authorList>
    </citation>
    <scope>NUCLEOTIDE SEQUENCE</scope>
    <source>
        <strain evidence="2">GSO104</strain>
    </source>
</reference>
<dbReference type="Pfam" id="PF03457">
    <property type="entry name" value="HA"/>
    <property type="match status" value="2"/>
</dbReference>
<dbReference type="PANTHER" id="PTHR33418">
    <property type="entry name" value="HELICASE-ASSOCIATED"/>
    <property type="match status" value="1"/>
</dbReference>
<dbReference type="AlphaFoldDB" id="A0A7S4SC08"/>
<evidence type="ECO:0000313" key="2">
    <source>
        <dbReference type="EMBL" id="CAE4640867.1"/>
    </source>
</evidence>
<proteinExistence type="predicted"/>
<accession>A0A7S4SC08</accession>
<dbReference type="PANTHER" id="PTHR33418:SF1">
    <property type="entry name" value="HELICASE-ASSOCIATED DOMAIN-CONTAINING PROTEIN"/>
    <property type="match status" value="1"/>
</dbReference>
<sequence length="129" mass="14984">MHGMNISISSQLCAFKAKNGHCDVSQNDEQNKCLGQWIKKQRTSYKKKTLRSCAFKAKNGHCIVSQNDAQNISLVEWVRQQRLLYKKNTLNSNYIQQLNSIGFIWVLHERSYERSYTTTEFHRLGLGSL</sequence>